<name>A0A0P6W5V8_9HYPH</name>
<dbReference type="RefSeq" id="WP_054358849.1">
    <property type="nucleotide sequence ID" value="NZ_LJYW01000001.1"/>
</dbReference>
<evidence type="ECO:0000313" key="3">
    <source>
        <dbReference type="Proteomes" id="UP000048984"/>
    </source>
</evidence>
<sequence length="105" mass="11405">MSDSLPRSIQDYFSGKNARDLDIAVSGFAETATVKDEGRDHTGPAAIRAWIAETIAKYDDRATARHSATRGTVVEVSGAFPGSPILLRLDFTMKADRIVRLEIAP</sequence>
<protein>
    <recommendedName>
        <fullName evidence="1">SnoaL-like domain-containing protein</fullName>
    </recommendedName>
</protein>
<feature type="domain" description="SnoaL-like" evidence="1">
    <location>
        <begin position="9"/>
        <end position="80"/>
    </location>
</feature>
<comment type="caution">
    <text evidence="2">The sequence shown here is derived from an EMBL/GenBank/DDBJ whole genome shotgun (WGS) entry which is preliminary data.</text>
</comment>
<dbReference type="Pfam" id="PF12680">
    <property type="entry name" value="SnoaL_2"/>
    <property type="match status" value="1"/>
</dbReference>
<reference evidence="2 3" key="1">
    <citation type="submission" date="2015-09" db="EMBL/GenBank/DDBJ databases">
        <authorList>
            <person name="Jackson K.R."/>
            <person name="Lunt B.L."/>
            <person name="Fisher J.N.B."/>
            <person name="Gardner A.V."/>
            <person name="Bailey M.E."/>
            <person name="Deus L.M."/>
            <person name="Earl A.S."/>
            <person name="Gibby P.D."/>
            <person name="Hartmann K.A."/>
            <person name="Liu J.E."/>
            <person name="Manci A.M."/>
            <person name="Nielsen D.A."/>
            <person name="Solomon M.B."/>
            <person name="Breakwell D.P."/>
            <person name="Burnett S.H."/>
            <person name="Grose J.H."/>
        </authorList>
    </citation>
    <scope>NUCLEOTIDE SEQUENCE [LARGE SCALE GENOMIC DNA]</scope>
    <source>
        <strain evidence="2 3">16</strain>
    </source>
</reference>
<dbReference type="Proteomes" id="UP000048984">
    <property type="component" value="Unassembled WGS sequence"/>
</dbReference>
<gene>
    <name evidence="2" type="ORF">ABB55_11025</name>
</gene>
<accession>A0A0P6W5V8</accession>
<dbReference type="Gene3D" id="3.10.450.50">
    <property type="match status" value="1"/>
</dbReference>
<evidence type="ECO:0000259" key="1">
    <source>
        <dbReference type="Pfam" id="PF12680"/>
    </source>
</evidence>
<dbReference type="STRING" id="665126.ABB55_11025"/>
<organism evidence="2 3">
    <name type="scientific">Prosthecodimorpha hirschii</name>
    <dbReference type="NCBI Taxonomy" id="665126"/>
    <lineage>
        <taxon>Bacteria</taxon>
        <taxon>Pseudomonadati</taxon>
        <taxon>Pseudomonadota</taxon>
        <taxon>Alphaproteobacteria</taxon>
        <taxon>Hyphomicrobiales</taxon>
        <taxon>Ancalomicrobiaceae</taxon>
        <taxon>Prosthecodimorpha</taxon>
    </lineage>
</organism>
<dbReference type="InterPro" id="IPR037401">
    <property type="entry name" value="SnoaL-like"/>
</dbReference>
<dbReference type="EMBL" id="LJYW01000001">
    <property type="protein sequence ID" value="KPL52686.1"/>
    <property type="molecule type" value="Genomic_DNA"/>
</dbReference>
<proteinExistence type="predicted"/>
<reference evidence="2 3" key="2">
    <citation type="submission" date="2015-10" db="EMBL/GenBank/DDBJ databases">
        <title>Draft Genome Sequence of Prosthecomicrobium hirschii ATCC 27832.</title>
        <authorList>
            <person name="Daniel J."/>
            <person name="Givan S.A."/>
            <person name="Brun Y.V."/>
            <person name="Brown P.J."/>
        </authorList>
    </citation>
    <scope>NUCLEOTIDE SEQUENCE [LARGE SCALE GENOMIC DNA]</scope>
    <source>
        <strain evidence="2 3">16</strain>
    </source>
</reference>
<keyword evidence="3" id="KW-1185">Reference proteome</keyword>
<evidence type="ECO:0000313" key="2">
    <source>
        <dbReference type="EMBL" id="KPL52686.1"/>
    </source>
</evidence>
<dbReference type="InterPro" id="IPR032710">
    <property type="entry name" value="NTF2-like_dom_sf"/>
</dbReference>
<dbReference type="AlphaFoldDB" id="A0A0P6W5V8"/>
<dbReference type="SUPFAM" id="SSF54427">
    <property type="entry name" value="NTF2-like"/>
    <property type="match status" value="1"/>
</dbReference>